<evidence type="ECO:0000259" key="5">
    <source>
        <dbReference type="PROSITE" id="PS50977"/>
    </source>
</evidence>
<evidence type="ECO:0000256" key="4">
    <source>
        <dbReference type="PROSITE-ProRule" id="PRU00335"/>
    </source>
</evidence>
<evidence type="ECO:0000313" key="7">
    <source>
        <dbReference type="Proteomes" id="UP000516173"/>
    </source>
</evidence>
<feature type="DNA-binding region" description="H-T-H motif" evidence="4">
    <location>
        <begin position="33"/>
        <end position="52"/>
    </location>
</feature>
<dbReference type="RefSeq" id="WP_187683795.1">
    <property type="nucleotide sequence ID" value="NZ_AP023396.1"/>
</dbReference>
<dbReference type="GO" id="GO:0003677">
    <property type="term" value="F:DNA binding"/>
    <property type="evidence" value="ECO:0007669"/>
    <property type="project" value="UniProtKB-UniRule"/>
</dbReference>
<accession>A0A7G1KRD8</accession>
<dbReference type="PANTHER" id="PTHR47506:SF6">
    <property type="entry name" value="HTH-TYPE TRANSCRIPTIONAL REPRESSOR NEMR"/>
    <property type="match status" value="1"/>
</dbReference>
<dbReference type="PANTHER" id="PTHR47506">
    <property type="entry name" value="TRANSCRIPTIONAL REGULATORY PROTEIN"/>
    <property type="match status" value="1"/>
</dbReference>
<dbReference type="PROSITE" id="PS50977">
    <property type="entry name" value="HTH_TETR_2"/>
    <property type="match status" value="1"/>
</dbReference>
<sequence>MTETRPARGHDTRRAILREAVQVGAVEGLDRLTIGRLATALGASKSGVFGLFGSKEELQLAAIEEAKSTFIAEVIGPALRRPSGIERLRTLCEAWLDHTSRDAAADGACFFLSVGSEFGSRPGRVRDAIVSVWQQWHDFHRQTIVEAQQLGEITAATDPAQLAFELAAIERSAVADSTLLDDTAVFDRARTAMLRLLREHATDPERIPVPPHSRAADRRA</sequence>
<name>A0A7G1KRD8_9NOCA</name>
<evidence type="ECO:0000313" key="6">
    <source>
        <dbReference type="EMBL" id="BCK56783.1"/>
    </source>
</evidence>
<dbReference type="InterPro" id="IPR036271">
    <property type="entry name" value="Tet_transcr_reg_TetR-rel_C_sf"/>
</dbReference>
<evidence type="ECO:0000256" key="3">
    <source>
        <dbReference type="ARBA" id="ARBA00023163"/>
    </source>
</evidence>
<dbReference type="SUPFAM" id="SSF48498">
    <property type="entry name" value="Tetracyclin repressor-like, C-terminal domain"/>
    <property type="match status" value="1"/>
</dbReference>
<feature type="domain" description="HTH tetR-type" evidence="5">
    <location>
        <begin position="10"/>
        <end position="70"/>
    </location>
</feature>
<reference evidence="6 7" key="1">
    <citation type="submission" date="2020-08" db="EMBL/GenBank/DDBJ databases">
        <title>Genome Sequencing of Nocardia wallacei strain FMUON74 and assembly.</title>
        <authorList>
            <person name="Toyokawa M."/>
            <person name="Uesaka K."/>
        </authorList>
    </citation>
    <scope>NUCLEOTIDE SEQUENCE [LARGE SCALE GENOMIC DNA]</scope>
    <source>
        <strain evidence="6 7">FMUON74</strain>
    </source>
</reference>
<dbReference type="InterPro" id="IPR011075">
    <property type="entry name" value="TetR_C"/>
</dbReference>
<dbReference type="Gene3D" id="1.10.10.60">
    <property type="entry name" value="Homeodomain-like"/>
    <property type="match status" value="1"/>
</dbReference>
<dbReference type="Pfam" id="PF00440">
    <property type="entry name" value="TetR_N"/>
    <property type="match status" value="1"/>
</dbReference>
<dbReference type="Proteomes" id="UP000516173">
    <property type="component" value="Chromosome"/>
</dbReference>
<protein>
    <submittedName>
        <fullName evidence="6">TetR family transcriptional regulator</fullName>
    </submittedName>
</protein>
<dbReference type="GeneID" id="80349011"/>
<keyword evidence="1" id="KW-0805">Transcription regulation</keyword>
<gene>
    <name evidence="6" type="ORF">NWFMUON74_45550</name>
</gene>
<proteinExistence type="predicted"/>
<keyword evidence="7" id="KW-1185">Reference proteome</keyword>
<keyword evidence="2 4" id="KW-0238">DNA-binding</keyword>
<dbReference type="EMBL" id="AP023396">
    <property type="protein sequence ID" value="BCK56783.1"/>
    <property type="molecule type" value="Genomic_DNA"/>
</dbReference>
<dbReference type="InterPro" id="IPR009057">
    <property type="entry name" value="Homeodomain-like_sf"/>
</dbReference>
<evidence type="ECO:0000256" key="2">
    <source>
        <dbReference type="ARBA" id="ARBA00023125"/>
    </source>
</evidence>
<dbReference type="SUPFAM" id="SSF46689">
    <property type="entry name" value="Homeodomain-like"/>
    <property type="match status" value="1"/>
</dbReference>
<dbReference type="Gene3D" id="1.10.357.10">
    <property type="entry name" value="Tetracycline Repressor, domain 2"/>
    <property type="match status" value="1"/>
</dbReference>
<dbReference type="InterPro" id="IPR001647">
    <property type="entry name" value="HTH_TetR"/>
</dbReference>
<dbReference type="KEGG" id="nwl:NWFMUON74_45550"/>
<organism evidence="6 7">
    <name type="scientific">Nocardia wallacei</name>
    <dbReference type="NCBI Taxonomy" id="480035"/>
    <lineage>
        <taxon>Bacteria</taxon>
        <taxon>Bacillati</taxon>
        <taxon>Actinomycetota</taxon>
        <taxon>Actinomycetes</taxon>
        <taxon>Mycobacteriales</taxon>
        <taxon>Nocardiaceae</taxon>
        <taxon>Nocardia</taxon>
    </lineage>
</organism>
<keyword evidence="3" id="KW-0804">Transcription</keyword>
<dbReference type="AlphaFoldDB" id="A0A7G1KRD8"/>
<evidence type="ECO:0000256" key="1">
    <source>
        <dbReference type="ARBA" id="ARBA00023015"/>
    </source>
</evidence>
<dbReference type="Pfam" id="PF16925">
    <property type="entry name" value="TetR_C_13"/>
    <property type="match status" value="1"/>
</dbReference>